<dbReference type="Proteomes" id="UP001189429">
    <property type="component" value="Unassembled WGS sequence"/>
</dbReference>
<proteinExistence type="predicted"/>
<sequence>RPGAPHSNVAFKKHFAIMLRAIDQAAAAAAYHNLWVGGRDNQACEAPLFLAAPRKGSALRNACFVDDLTGYNSTASAGDEHRKIAQDKVTFIKIEGLPIKVQLVTQQKAPGAIVEADGARGPEICRSVNRTLVAASLSKTNAPDKHVTTSEAIAETGVPDVETHKTTARLRYLPRPLNHAPAVLLQLLDSQRQREGTWSHLLKQDFTFLRKHLPRDRWPSKNRHYSDIISWARQRPKHFTNAVKAAAKAYLHNMRDQAQLAKFQKDIQTPPTSSSTAEIDQTVGASETTCVCYVCGLAATKQGLAVHVRRGHPGRENPRR</sequence>
<reference evidence="1" key="1">
    <citation type="submission" date="2023-10" db="EMBL/GenBank/DDBJ databases">
        <authorList>
            <person name="Chen Y."/>
            <person name="Shah S."/>
            <person name="Dougan E. K."/>
            <person name="Thang M."/>
            <person name="Chan C."/>
        </authorList>
    </citation>
    <scope>NUCLEOTIDE SEQUENCE [LARGE SCALE GENOMIC DNA]</scope>
</reference>
<accession>A0ABN9WGI3</accession>
<feature type="non-terminal residue" evidence="1">
    <location>
        <position position="1"/>
    </location>
</feature>
<keyword evidence="2" id="KW-1185">Reference proteome</keyword>
<name>A0ABN9WGI3_9DINO</name>
<gene>
    <name evidence="1" type="ORF">PCOR1329_LOCUS66297</name>
</gene>
<evidence type="ECO:0008006" key="3">
    <source>
        <dbReference type="Google" id="ProtNLM"/>
    </source>
</evidence>
<evidence type="ECO:0000313" key="2">
    <source>
        <dbReference type="Proteomes" id="UP001189429"/>
    </source>
</evidence>
<dbReference type="EMBL" id="CAUYUJ010018530">
    <property type="protein sequence ID" value="CAK0884320.1"/>
    <property type="molecule type" value="Genomic_DNA"/>
</dbReference>
<organism evidence="1 2">
    <name type="scientific">Prorocentrum cordatum</name>
    <dbReference type="NCBI Taxonomy" id="2364126"/>
    <lineage>
        <taxon>Eukaryota</taxon>
        <taxon>Sar</taxon>
        <taxon>Alveolata</taxon>
        <taxon>Dinophyceae</taxon>
        <taxon>Prorocentrales</taxon>
        <taxon>Prorocentraceae</taxon>
        <taxon>Prorocentrum</taxon>
    </lineage>
</organism>
<protein>
    <recommendedName>
        <fullName evidence="3">C2H2-type domain-containing protein</fullName>
    </recommendedName>
</protein>
<evidence type="ECO:0000313" key="1">
    <source>
        <dbReference type="EMBL" id="CAK0884320.1"/>
    </source>
</evidence>
<comment type="caution">
    <text evidence="1">The sequence shown here is derived from an EMBL/GenBank/DDBJ whole genome shotgun (WGS) entry which is preliminary data.</text>
</comment>